<dbReference type="InterPro" id="IPR036112">
    <property type="entry name" value="ComA_synth_sf"/>
</dbReference>
<dbReference type="InterPro" id="IPR013785">
    <property type="entry name" value="Aldolase_TIM"/>
</dbReference>
<dbReference type="EMBL" id="CP151632">
    <property type="protein sequence ID" value="WZO35226.1"/>
    <property type="molecule type" value="Genomic_DNA"/>
</dbReference>
<name>A0AAU6SEC6_9MICO</name>
<dbReference type="SUPFAM" id="SSF102110">
    <property type="entry name" value="(2r)-phospho-3-sulfolactate synthase ComA"/>
    <property type="match status" value="1"/>
</dbReference>
<evidence type="ECO:0000313" key="3">
    <source>
        <dbReference type="EMBL" id="WZO35226.1"/>
    </source>
</evidence>
<dbReference type="Gene3D" id="3.20.20.70">
    <property type="entry name" value="Aldolase class I"/>
    <property type="match status" value="1"/>
</dbReference>
<comment type="similarity">
    <text evidence="1">Belongs to the phosphosulfolactate synthase family.</text>
</comment>
<accession>A0AAU6SEC6</accession>
<dbReference type="InterPro" id="IPR003830">
    <property type="entry name" value="ComA_synth"/>
</dbReference>
<feature type="region of interest" description="Disordered" evidence="2">
    <location>
        <begin position="1"/>
        <end position="24"/>
    </location>
</feature>
<dbReference type="RefSeq" id="WP_349426064.1">
    <property type="nucleotide sequence ID" value="NZ_CP151632.1"/>
</dbReference>
<protein>
    <submittedName>
        <fullName evidence="3">Phosphosulfolactate synthase</fullName>
    </submittedName>
</protein>
<proteinExistence type="inferred from homology"/>
<evidence type="ECO:0000256" key="1">
    <source>
        <dbReference type="ARBA" id="ARBA00010424"/>
    </source>
</evidence>
<organism evidence="3">
    <name type="scientific">Microbacterium sp. LWS13-1.2</name>
    <dbReference type="NCBI Taxonomy" id="3135264"/>
    <lineage>
        <taxon>Bacteria</taxon>
        <taxon>Bacillati</taxon>
        <taxon>Actinomycetota</taxon>
        <taxon>Actinomycetes</taxon>
        <taxon>Micrococcales</taxon>
        <taxon>Microbacteriaceae</taxon>
        <taxon>Microbacterium</taxon>
    </lineage>
</organism>
<dbReference type="Pfam" id="PF02679">
    <property type="entry name" value="ComA"/>
    <property type="match status" value="1"/>
</dbReference>
<gene>
    <name evidence="3" type="ORF">MRBLWS13_002917</name>
</gene>
<reference evidence="3" key="1">
    <citation type="submission" date="2024-04" db="EMBL/GenBank/DDBJ databases">
        <authorList>
            <person name="Roder T."/>
            <person name="Oberhansli S."/>
            <person name="Kreuzer M."/>
        </authorList>
    </citation>
    <scope>NUCLEOTIDE SEQUENCE</scope>
    <source>
        <strain evidence="3">LWS13-1.2</strain>
    </source>
</reference>
<dbReference type="AlphaFoldDB" id="A0AAU6SEC6"/>
<evidence type="ECO:0000256" key="2">
    <source>
        <dbReference type="SAM" id="MobiDB-lite"/>
    </source>
</evidence>
<sequence>MDPNTGLSEPFAPAGLPPRAGKPRENGLTMFMDSGISLPEQRGLLDLFGQHVDAAKILTTTAGLIDGDLLRAKISAYREAGVKPFPGGMFAEYAFSVGTVEAYLDACVEVGFPLVEISQNITDAGPDGRRALVAAARARGLEVLGEVGGKTGHVGAEAMAAEARDFLDAGAWKVLVEAREFIAADGAFDRELWDGLAQRVDASSLWVELPGSWISNVHNYQVYETMVWLVTHVGTEANIANVDSRDVMKLETIRRRIGPNMHGLLSESPAARVRLRR</sequence>